<accession>A0A0E3HJB6</accession>
<gene>
    <name evidence="2" type="ORF">Syn7803US120_147</name>
</gene>
<name>A0A0E3HJB6_9CAUD</name>
<keyword evidence="3" id="KW-1185">Reference proteome</keyword>
<dbReference type="EMBL" id="KJ019082">
    <property type="protein sequence ID" value="AIX26868.1"/>
    <property type="molecule type" value="Genomic_DNA"/>
</dbReference>
<dbReference type="GeneID" id="24404994"/>
<evidence type="ECO:0000256" key="1">
    <source>
        <dbReference type="SAM" id="MobiDB-lite"/>
    </source>
</evidence>
<feature type="region of interest" description="Disordered" evidence="1">
    <location>
        <begin position="25"/>
        <end position="59"/>
    </location>
</feature>
<protein>
    <submittedName>
        <fullName evidence="2">Uncharacterized protein</fullName>
    </submittedName>
</protein>
<sequence>MKTFRQLREDCGSSCPKDCKKSCCNKKSKKDKKSGNVEIMPTVNDGEKGMVTKPTNESKNYQGPLYAPWSAVVKGRGFDPLEESFETGVAKARRDYRSGTLLNFKQFMSKLTSILDEWEK</sequence>
<proteinExistence type="predicted"/>
<dbReference type="Proteomes" id="UP000033009">
    <property type="component" value="Segment"/>
</dbReference>
<dbReference type="RefSeq" id="YP_009140936.1">
    <property type="nucleotide sequence ID" value="NC_027132.1"/>
</dbReference>
<reference evidence="2 3" key="1">
    <citation type="submission" date="2013-12" db="EMBL/GenBank/DDBJ databases">
        <title>Ecological redundancy of diverse viral populations within a natural community.</title>
        <authorList>
            <person name="Gregory A.C."/>
            <person name="LaButti K."/>
            <person name="Copeland A."/>
            <person name="Woyke T."/>
            <person name="Sullivan M.B."/>
        </authorList>
    </citation>
    <scope>NUCLEOTIDE SEQUENCE [LARGE SCALE GENOMIC DNA]</scope>
    <source>
        <strain evidence="2">Syn7803US120</strain>
    </source>
</reference>
<evidence type="ECO:0000313" key="3">
    <source>
        <dbReference type="Proteomes" id="UP000033009"/>
    </source>
</evidence>
<organism evidence="2 3">
    <name type="scientific">Synechococcus phage ACG-2014i</name>
    <dbReference type="NCBI Taxonomy" id="1493513"/>
    <lineage>
        <taxon>Viruses</taxon>
        <taxon>Duplodnaviria</taxon>
        <taxon>Heunggongvirae</taxon>
        <taxon>Uroviricota</taxon>
        <taxon>Caudoviricetes</taxon>
        <taxon>Pantevenvirales</taxon>
        <taxon>Kyanoviridae</taxon>
        <taxon>Chalconvirus</taxon>
        <taxon>Chalconvirus acg2014i</taxon>
    </lineage>
</organism>
<dbReference type="KEGG" id="vg:24404994"/>
<evidence type="ECO:0000313" key="2">
    <source>
        <dbReference type="EMBL" id="AIX26868.1"/>
    </source>
</evidence>